<evidence type="ECO:0000313" key="1">
    <source>
        <dbReference type="EMBL" id="PKW18023.1"/>
    </source>
</evidence>
<dbReference type="RefSeq" id="WP_010307570.1">
    <property type="nucleotide sequence ID" value="NZ_CP061007.1"/>
</dbReference>
<gene>
    <name evidence="1" type="ORF">A8926_6076</name>
</gene>
<sequence length="335" mass="36653">MTYAAPTVERNDLYELLLRLTGRVPDDGLAIMRTCLADGEDDQVAELLVTAVTTRGLALVQHEVDVIRTLAAQHGVRTAELEKTALLDELPPPAFEFATPAIDQDGMDQQDAIVVEAASRVGGLLGLWRAVRRSKGSEVRLYLGEAEPDSDVVELAAEAQHSLVESGVEPRIELFTEGTELAPYHEAALEKAELVWTAAPPPRIHLARTFDGADPARGPYFKPDHPRLPHADVARALSFLRAGETVLSSTARMDDVMQPGQAAPVPVSFRSDGTWIWSDSVIYYLERYQLSPEPDLVDHALTSTPPPSVLSQLTYHHVLAELFAPAPQESMWQAS</sequence>
<dbReference type="Proteomes" id="UP000233786">
    <property type="component" value="Unassembled WGS sequence"/>
</dbReference>
<reference evidence="1" key="1">
    <citation type="submission" date="2017-12" db="EMBL/GenBank/DDBJ databases">
        <title>Sequencing the genomes of 1000 Actinobacteria strains.</title>
        <authorList>
            <person name="Klenk H.-P."/>
        </authorList>
    </citation>
    <scope>NUCLEOTIDE SEQUENCE [LARGE SCALE GENOMIC DNA]</scope>
    <source>
        <strain evidence="1">DSM 44228</strain>
    </source>
</reference>
<dbReference type="OrthoDB" id="275232at2"/>
<name>A0A2N3Y568_SACSN</name>
<comment type="caution">
    <text evidence="1">The sequence shown here is derived from an EMBL/GenBank/DDBJ whole genome shotgun (WGS) entry which is preliminary data.</text>
</comment>
<dbReference type="EMBL" id="PJNB01000001">
    <property type="protein sequence ID" value="PKW18023.1"/>
    <property type="molecule type" value="Genomic_DNA"/>
</dbReference>
<dbReference type="STRING" id="994479.GCA_000194155_03865"/>
<dbReference type="AlphaFoldDB" id="A0A2N3Y568"/>
<evidence type="ECO:0000313" key="2">
    <source>
        <dbReference type="Proteomes" id="UP000233786"/>
    </source>
</evidence>
<keyword evidence="2" id="KW-1185">Reference proteome</keyword>
<proteinExistence type="predicted"/>
<protein>
    <submittedName>
        <fullName evidence="1">Uncharacterized protein</fullName>
    </submittedName>
</protein>
<organism evidence="1 2">
    <name type="scientific">Saccharopolyspora spinosa</name>
    <dbReference type="NCBI Taxonomy" id="60894"/>
    <lineage>
        <taxon>Bacteria</taxon>
        <taxon>Bacillati</taxon>
        <taxon>Actinomycetota</taxon>
        <taxon>Actinomycetes</taxon>
        <taxon>Pseudonocardiales</taxon>
        <taxon>Pseudonocardiaceae</taxon>
        <taxon>Saccharopolyspora</taxon>
    </lineage>
</organism>
<accession>A0A2N3Y568</accession>